<name>A0A6J5RXZ2_9CAUD</name>
<evidence type="ECO:0000313" key="2">
    <source>
        <dbReference type="EMBL" id="CAB4197095.1"/>
    </source>
</evidence>
<accession>A0A6J5RXZ2</accession>
<proteinExistence type="predicted"/>
<dbReference type="Gene3D" id="1.10.530.10">
    <property type="match status" value="1"/>
</dbReference>
<organism evidence="2">
    <name type="scientific">uncultured Caudovirales phage</name>
    <dbReference type="NCBI Taxonomy" id="2100421"/>
    <lineage>
        <taxon>Viruses</taxon>
        <taxon>Duplodnaviria</taxon>
        <taxon>Heunggongvirae</taxon>
        <taxon>Uroviricota</taxon>
        <taxon>Caudoviricetes</taxon>
        <taxon>Peduoviridae</taxon>
        <taxon>Maltschvirus</taxon>
        <taxon>Maltschvirus maltsch</taxon>
    </lineage>
</organism>
<sequence>MPNLGENFYPKLVQLSSEVGLKPEDLIAVMISESGLDPNLLTDHKATGLIGFMPGTLKELGFTGTREDFTKLSGEQQLDYVKKFIQKLTEKLPIKHFSSIGQYYVGNVWPIGLKLPGVQNGDLDTPVLELNPEVKNGFSKKYLDVGIKITPKEEIRGYKGNPLKMAHPGILTLGDFARRIEDKKSDPRYQQAIAALQNKTNYKVETKEPSMIASKSKISPHEQASDTSHKSLFDILNKYLRMVMASEKTNKDLYKKYLPANFAVIKIGCNDYTDAIEFGRILCSVLDEELMAKAFIHSDNNSVEVECCIHGPNKECFSAIKELTEATANAFKIATNKIGGLKINTTIITNSKSYNSEISLKTAITQHRNFLLKFI</sequence>
<gene>
    <name evidence="2" type="ORF">UFOVP1290_615</name>
</gene>
<protein>
    <submittedName>
        <fullName evidence="2">Transglycosylase SLT domain 1</fullName>
    </submittedName>
</protein>
<dbReference type="InterPro" id="IPR023346">
    <property type="entry name" value="Lysozyme-like_dom_sf"/>
</dbReference>
<dbReference type="Pfam" id="PF01464">
    <property type="entry name" value="SLT"/>
    <property type="match status" value="1"/>
</dbReference>
<feature type="domain" description="Transglycosylase SLT" evidence="1">
    <location>
        <begin position="20"/>
        <end position="91"/>
    </location>
</feature>
<reference evidence="2" key="1">
    <citation type="submission" date="2020-05" db="EMBL/GenBank/DDBJ databases">
        <authorList>
            <person name="Chiriac C."/>
            <person name="Salcher M."/>
            <person name="Ghai R."/>
            <person name="Kavagutti S V."/>
        </authorList>
    </citation>
    <scope>NUCLEOTIDE SEQUENCE</scope>
</reference>
<dbReference type="EMBL" id="LR797252">
    <property type="protein sequence ID" value="CAB4197095.1"/>
    <property type="molecule type" value="Genomic_DNA"/>
</dbReference>
<dbReference type="InterPro" id="IPR008258">
    <property type="entry name" value="Transglycosylase_SLT_dom_1"/>
</dbReference>
<dbReference type="SUPFAM" id="SSF53955">
    <property type="entry name" value="Lysozyme-like"/>
    <property type="match status" value="1"/>
</dbReference>
<evidence type="ECO:0000259" key="1">
    <source>
        <dbReference type="Pfam" id="PF01464"/>
    </source>
</evidence>